<dbReference type="PANTHER" id="PTHR30404">
    <property type="entry name" value="N-ACETYLMURAMOYL-L-ALANINE AMIDASE"/>
    <property type="match status" value="1"/>
</dbReference>
<dbReference type="GO" id="GO:0009253">
    <property type="term" value="P:peptidoglycan catabolic process"/>
    <property type="evidence" value="ECO:0007669"/>
    <property type="project" value="InterPro"/>
</dbReference>
<dbReference type="Proteomes" id="UP000078532">
    <property type="component" value="Unassembled WGS sequence"/>
</dbReference>
<dbReference type="CDD" id="cd02696">
    <property type="entry name" value="MurNAc-LAA"/>
    <property type="match status" value="1"/>
</dbReference>
<reference evidence="3 4" key="1">
    <citation type="submission" date="2016-04" db="EMBL/GenBank/DDBJ databases">
        <authorList>
            <person name="Evans L.H."/>
            <person name="Alamgir A."/>
            <person name="Owens N."/>
            <person name="Weber N.D."/>
            <person name="Virtaneva K."/>
            <person name="Barbian K."/>
            <person name="Babar A."/>
            <person name="Rosenke K."/>
        </authorList>
    </citation>
    <scope>NUCLEOTIDE SEQUENCE [LARGE SCALE GENOMIC DNA]</scope>
    <source>
        <strain evidence="3 4">LMa1</strain>
    </source>
</reference>
<dbReference type="InterPro" id="IPR002508">
    <property type="entry name" value="MurNAc-LAA_cat"/>
</dbReference>
<dbReference type="SMART" id="SM00646">
    <property type="entry name" value="Ami_3"/>
    <property type="match status" value="1"/>
</dbReference>
<organism evidence="3 4">
    <name type="scientific">Desulfotomaculum copahuensis</name>
    <dbReference type="NCBI Taxonomy" id="1838280"/>
    <lineage>
        <taxon>Bacteria</taxon>
        <taxon>Bacillati</taxon>
        <taxon>Bacillota</taxon>
        <taxon>Clostridia</taxon>
        <taxon>Eubacteriales</taxon>
        <taxon>Desulfotomaculaceae</taxon>
        <taxon>Desulfotomaculum</taxon>
    </lineage>
</organism>
<feature type="domain" description="MurNAc-LAA" evidence="2">
    <location>
        <begin position="107"/>
        <end position="217"/>
    </location>
</feature>
<dbReference type="InterPro" id="IPR050695">
    <property type="entry name" value="N-acetylmuramoyl_amidase_3"/>
</dbReference>
<dbReference type="Pfam" id="PF01520">
    <property type="entry name" value="Amidase_3"/>
    <property type="match status" value="1"/>
</dbReference>
<proteinExistence type="predicted"/>
<dbReference type="Gene3D" id="3.40.630.40">
    <property type="entry name" value="Zn-dependent exopeptidases"/>
    <property type="match status" value="1"/>
</dbReference>
<dbReference type="EMBL" id="LYVF01000047">
    <property type="protein sequence ID" value="OAT85912.1"/>
    <property type="molecule type" value="Genomic_DNA"/>
</dbReference>
<dbReference type="AlphaFoldDB" id="A0A1B7LHZ5"/>
<keyword evidence="4" id="KW-1185">Reference proteome</keyword>
<dbReference type="GO" id="GO:0030288">
    <property type="term" value="C:outer membrane-bounded periplasmic space"/>
    <property type="evidence" value="ECO:0007669"/>
    <property type="project" value="TreeGrafter"/>
</dbReference>
<evidence type="ECO:0000313" key="3">
    <source>
        <dbReference type="EMBL" id="OAT85912.1"/>
    </source>
</evidence>
<name>A0A1B7LHZ5_9FIRM</name>
<dbReference type="SUPFAM" id="SSF53187">
    <property type="entry name" value="Zn-dependent exopeptidases"/>
    <property type="match status" value="1"/>
</dbReference>
<sequence length="231" mass="25121">MTLLLLVAALDRVADARHDNAVNTLSRALAGRLVVVDPGHGGVDPGAVGKDNVLEKDIVLQVARRLTVYLRQGGARVVMTREGDSDLADPEITGLYKRKKQDLARRVALANSLSADAMISIHVNSFNNPGERGIQIFTRSGDPASLLLARSIQSEMNRLIKTSGRAPLYGNYYIISKTKVPAVIVETGFISNPAEYTLLQNPDYQSKLAWCLYAGIVNYFAGKSTPDKPEN</sequence>
<accession>A0A1B7LHZ5</accession>
<evidence type="ECO:0000259" key="2">
    <source>
        <dbReference type="SMART" id="SM00646"/>
    </source>
</evidence>
<dbReference type="GO" id="GO:0008745">
    <property type="term" value="F:N-acetylmuramoyl-L-alanine amidase activity"/>
    <property type="evidence" value="ECO:0007669"/>
    <property type="project" value="InterPro"/>
</dbReference>
<comment type="caution">
    <text evidence="3">The sequence shown here is derived from an EMBL/GenBank/DDBJ whole genome shotgun (WGS) entry which is preliminary data.</text>
</comment>
<dbReference type="PANTHER" id="PTHR30404:SF0">
    <property type="entry name" value="N-ACETYLMURAMOYL-L-ALANINE AMIDASE AMIC"/>
    <property type="match status" value="1"/>
</dbReference>
<keyword evidence="1 3" id="KW-0378">Hydrolase</keyword>
<evidence type="ECO:0000313" key="4">
    <source>
        <dbReference type="Proteomes" id="UP000078532"/>
    </source>
</evidence>
<dbReference type="STRING" id="1838280.A6M21_04730"/>
<evidence type="ECO:0000256" key="1">
    <source>
        <dbReference type="ARBA" id="ARBA00022801"/>
    </source>
</evidence>
<gene>
    <name evidence="3" type="ORF">A6M21_04730</name>
</gene>
<protein>
    <submittedName>
        <fullName evidence="3">Cell wall hydrolase</fullName>
    </submittedName>
</protein>